<evidence type="ECO:0000256" key="1">
    <source>
        <dbReference type="SAM" id="MobiDB-lite"/>
    </source>
</evidence>
<name>A0A1X0RLI8_RHIZD</name>
<protein>
    <submittedName>
        <fullName evidence="2">Uncharacterized protein</fullName>
    </submittedName>
</protein>
<evidence type="ECO:0000313" key="3">
    <source>
        <dbReference type="Proteomes" id="UP000242381"/>
    </source>
</evidence>
<dbReference type="EMBL" id="KV921609">
    <property type="protein sequence ID" value="ORE12768.1"/>
    <property type="molecule type" value="Genomic_DNA"/>
</dbReference>
<reference evidence="2 3" key="1">
    <citation type="journal article" date="2016" name="Proc. Natl. Acad. Sci. U.S.A.">
        <title>Lipid metabolic changes in an early divergent fungus govern the establishment of a mutualistic symbiosis with endobacteria.</title>
        <authorList>
            <person name="Lastovetsky O.A."/>
            <person name="Gaspar M.L."/>
            <person name="Mondo S.J."/>
            <person name="LaButti K.M."/>
            <person name="Sandor L."/>
            <person name="Grigoriev I.V."/>
            <person name="Henry S.A."/>
            <person name="Pawlowska T.E."/>
        </authorList>
    </citation>
    <scope>NUCLEOTIDE SEQUENCE [LARGE SCALE GENOMIC DNA]</scope>
    <source>
        <strain evidence="2 3">ATCC 11559</strain>
    </source>
</reference>
<gene>
    <name evidence="2" type="ORF">BCV71DRAFT_268917</name>
</gene>
<organism evidence="2 3">
    <name type="scientific">Rhizopus microsporus</name>
    <dbReference type="NCBI Taxonomy" id="58291"/>
    <lineage>
        <taxon>Eukaryota</taxon>
        <taxon>Fungi</taxon>
        <taxon>Fungi incertae sedis</taxon>
        <taxon>Mucoromycota</taxon>
        <taxon>Mucoromycotina</taxon>
        <taxon>Mucoromycetes</taxon>
        <taxon>Mucorales</taxon>
        <taxon>Mucorineae</taxon>
        <taxon>Rhizopodaceae</taxon>
        <taxon>Rhizopus</taxon>
    </lineage>
</organism>
<accession>A0A1X0RLI8</accession>
<dbReference type="Proteomes" id="UP000242381">
    <property type="component" value="Unassembled WGS sequence"/>
</dbReference>
<sequence>MHEKKRRRSNYVPESTVVNPPASWVTRATKISRSESVEETGTSSKRPFTAKDRDEFLMNGFMEQLEIRVSEDIHECYRANRSLNELHQNMLSRSRLPRGIVTNAESRIQLKAMEIDNFLKEKEETTPIQIVTKEIDSGEEAMEQYEPSVSVPEEMLISSFSTSLLSLLRLDLSVDIRDAFLYTIDQVMVSACVALKSATFINEGNNTVVLEEQNDVNVQEILPKDFPMQGNIVHFPPPLNKESVIYRQYMHIISAPEVLI</sequence>
<proteinExistence type="predicted"/>
<feature type="region of interest" description="Disordered" evidence="1">
    <location>
        <begin position="28"/>
        <end position="49"/>
    </location>
</feature>
<evidence type="ECO:0000313" key="2">
    <source>
        <dbReference type="EMBL" id="ORE12768.1"/>
    </source>
</evidence>
<dbReference type="VEuPathDB" id="FungiDB:BCV72DRAFT_334526"/>
<dbReference type="AlphaFoldDB" id="A0A1X0RLI8"/>